<accession>A0AAD5PRV2</accession>
<dbReference type="EMBL" id="WJBH02000007">
    <property type="protein sequence ID" value="KAI9555343.1"/>
    <property type="molecule type" value="Genomic_DNA"/>
</dbReference>
<feature type="region of interest" description="Disordered" evidence="1">
    <location>
        <begin position="144"/>
        <end position="167"/>
    </location>
</feature>
<gene>
    <name evidence="2" type="ORF">GHT06_017858</name>
</gene>
<keyword evidence="3" id="KW-1185">Reference proteome</keyword>
<organism evidence="2 3">
    <name type="scientific">Daphnia sinensis</name>
    <dbReference type="NCBI Taxonomy" id="1820382"/>
    <lineage>
        <taxon>Eukaryota</taxon>
        <taxon>Metazoa</taxon>
        <taxon>Ecdysozoa</taxon>
        <taxon>Arthropoda</taxon>
        <taxon>Crustacea</taxon>
        <taxon>Branchiopoda</taxon>
        <taxon>Diplostraca</taxon>
        <taxon>Cladocera</taxon>
        <taxon>Anomopoda</taxon>
        <taxon>Daphniidae</taxon>
        <taxon>Daphnia</taxon>
        <taxon>Daphnia similis group</taxon>
    </lineage>
</organism>
<dbReference type="Proteomes" id="UP000820818">
    <property type="component" value="Linkage Group LG7"/>
</dbReference>
<evidence type="ECO:0000313" key="3">
    <source>
        <dbReference type="Proteomes" id="UP000820818"/>
    </source>
</evidence>
<name>A0AAD5PRV2_9CRUS</name>
<sequence length="389" mass="45173">MASEEVSGKREQIKLPLLPDYLVNCVDFKREMVRLDYTADQLQRACHEVEERRRKMRDGLRRESDDVAARAHACHQRQLRDDQETLELQKRGRLMAERRRILEAELQTSRMLYQELIRKRAKLKHWLDGLEEHRSFLSEIISHKVSPRTPRSARQSRSTSTSRDEEDKIVEVMQNPVLIRCRLAHKERNVIAQSRMVFQACQLMDRCCGSAIEKNERNVGVENLEKITPPSRLNFNRGGGLQSGLNDQIFAIIHRMYKQFIAPKSSSCDPLGNLAALERYAYYVLQMVDACDPAMLKKIIAKVVIDKKKTMEQEKAKREAAHRAERERKAQANAMSAPSQFKRVTVVSRNRMRSSARFAAPRSKPTTDSREEVEIAPDDELLYLFRLQL</sequence>
<comment type="caution">
    <text evidence="2">The sequence shown here is derived from an EMBL/GenBank/DDBJ whole genome shotgun (WGS) entry which is preliminary data.</text>
</comment>
<dbReference type="AlphaFoldDB" id="A0AAD5PRV2"/>
<feature type="compositionally biased region" description="Low complexity" evidence="1">
    <location>
        <begin position="147"/>
        <end position="161"/>
    </location>
</feature>
<proteinExistence type="predicted"/>
<protein>
    <submittedName>
        <fullName evidence="2">Uncharacterized protein</fullName>
    </submittedName>
</protein>
<reference evidence="2 3" key="1">
    <citation type="submission" date="2022-05" db="EMBL/GenBank/DDBJ databases">
        <title>A multi-omics perspective on studying reproductive biology in Daphnia sinensis.</title>
        <authorList>
            <person name="Jia J."/>
        </authorList>
    </citation>
    <scope>NUCLEOTIDE SEQUENCE [LARGE SCALE GENOMIC DNA]</scope>
    <source>
        <strain evidence="2 3">WSL</strain>
    </source>
</reference>
<evidence type="ECO:0000313" key="2">
    <source>
        <dbReference type="EMBL" id="KAI9555343.1"/>
    </source>
</evidence>
<evidence type="ECO:0000256" key="1">
    <source>
        <dbReference type="SAM" id="MobiDB-lite"/>
    </source>
</evidence>